<organism evidence="1">
    <name type="scientific">Spodoptera frugiperda</name>
    <name type="common">Fall armyworm</name>
    <dbReference type="NCBI Taxonomy" id="7108"/>
    <lineage>
        <taxon>Eukaryota</taxon>
        <taxon>Metazoa</taxon>
        <taxon>Ecdysozoa</taxon>
        <taxon>Arthropoda</taxon>
        <taxon>Hexapoda</taxon>
        <taxon>Insecta</taxon>
        <taxon>Pterygota</taxon>
        <taxon>Neoptera</taxon>
        <taxon>Endopterygota</taxon>
        <taxon>Lepidoptera</taxon>
        <taxon>Glossata</taxon>
        <taxon>Ditrysia</taxon>
        <taxon>Noctuoidea</taxon>
        <taxon>Noctuidae</taxon>
        <taxon>Amphipyrinae</taxon>
        <taxon>Spodoptera</taxon>
    </lineage>
</organism>
<reference evidence="1" key="1">
    <citation type="submission" date="2016-07" db="EMBL/GenBank/DDBJ databases">
        <authorList>
            <person name="Bretaudeau A."/>
        </authorList>
    </citation>
    <scope>NUCLEOTIDE SEQUENCE</scope>
    <source>
        <strain evidence="1">Rice</strain>
        <tissue evidence="1">Whole body</tissue>
    </source>
</reference>
<dbReference type="EMBL" id="ODYU01001441">
    <property type="protein sequence ID" value="SOQ37631.1"/>
    <property type="molecule type" value="Genomic_DNA"/>
</dbReference>
<protein>
    <submittedName>
        <fullName evidence="1">SFRICE_033577</fullName>
    </submittedName>
</protein>
<dbReference type="AlphaFoldDB" id="A0A2H1VA04"/>
<name>A0A2H1VA04_SPOFR</name>
<dbReference type="Pfam" id="PF14223">
    <property type="entry name" value="Retrotran_gag_2"/>
    <property type="match status" value="1"/>
</dbReference>
<sequence length="124" mass="14290">MLEFAGKEITCSWLERGKKKYDIVNGTKIKPDNDAERTRWETSDAKAQTLLVTRMSEDVMVHILSCETSSENGSETSIHIVQQRFFQFKYEEGAEMSTFLSKIQEMQNQLKQLGETIFRPVGHP</sequence>
<accession>A0A2H1VA04</accession>
<gene>
    <name evidence="1" type="ORF">SFRICE_033577</name>
</gene>
<evidence type="ECO:0000313" key="1">
    <source>
        <dbReference type="EMBL" id="SOQ37631.1"/>
    </source>
</evidence>
<proteinExistence type="predicted"/>